<proteinExistence type="predicted"/>
<dbReference type="InParanoid" id="A7F780"/>
<name>A7F780_SCLS1</name>
<evidence type="ECO:0000313" key="1">
    <source>
        <dbReference type="EMBL" id="EDN98601.1"/>
    </source>
</evidence>
<dbReference type="GeneID" id="5481667"/>
<keyword evidence="2" id="KW-1185">Reference proteome</keyword>
<gene>
    <name evidence="1" type="ORF">SS1G_13460</name>
</gene>
<evidence type="ECO:0000313" key="2">
    <source>
        <dbReference type="Proteomes" id="UP000001312"/>
    </source>
</evidence>
<reference evidence="2" key="1">
    <citation type="journal article" date="2011" name="PLoS Genet.">
        <title>Genomic analysis of the necrotrophic fungal pathogens Sclerotinia sclerotiorum and Botrytis cinerea.</title>
        <authorList>
            <person name="Amselem J."/>
            <person name="Cuomo C.A."/>
            <person name="van Kan J.A."/>
            <person name="Viaud M."/>
            <person name="Benito E.P."/>
            <person name="Couloux A."/>
            <person name="Coutinho P.M."/>
            <person name="de Vries R.P."/>
            <person name="Dyer P.S."/>
            <person name="Fillinger S."/>
            <person name="Fournier E."/>
            <person name="Gout L."/>
            <person name="Hahn M."/>
            <person name="Kohn L."/>
            <person name="Lapalu N."/>
            <person name="Plummer K.M."/>
            <person name="Pradier J.M."/>
            <person name="Quevillon E."/>
            <person name="Sharon A."/>
            <person name="Simon A."/>
            <person name="ten Have A."/>
            <person name="Tudzynski B."/>
            <person name="Tudzynski P."/>
            <person name="Wincker P."/>
            <person name="Andrew M."/>
            <person name="Anthouard V."/>
            <person name="Beever R.E."/>
            <person name="Beffa R."/>
            <person name="Benoit I."/>
            <person name="Bouzid O."/>
            <person name="Brault B."/>
            <person name="Chen Z."/>
            <person name="Choquer M."/>
            <person name="Collemare J."/>
            <person name="Cotton P."/>
            <person name="Danchin E.G."/>
            <person name="Da Silva C."/>
            <person name="Gautier A."/>
            <person name="Giraud C."/>
            <person name="Giraud T."/>
            <person name="Gonzalez C."/>
            <person name="Grossetete S."/>
            <person name="Guldener U."/>
            <person name="Henrissat B."/>
            <person name="Howlett B.J."/>
            <person name="Kodira C."/>
            <person name="Kretschmer M."/>
            <person name="Lappartient A."/>
            <person name="Leroch M."/>
            <person name="Levis C."/>
            <person name="Mauceli E."/>
            <person name="Neuveglise C."/>
            <person name="Oeser B."/>
            <person name="Pearson M."/>
            <person name="Poulain J."/>
            <person name="Poussereau N."/>
            <person name="Quesneville H."/>
            <person name="Rascle C."/>
            <person name="Schumacher J."/>
            <person name="Segurens B."/>
            <person name="Sexton A."/>
            <person name="Silva E."/>
            <person name="Sirven C."/>
            <person name="Soanes D.M."/>
            <person name="Talbot N.J."/>
            <person name="Templeton M."/>
            <person name="Yandava C."/>
            <person name="Yarden O."/>
            <person name="Zeng Q."/>
            <person name="Rollins J.A."/>
            <person name="Lebrun M.H."/>
            <person name="Dickman M."/>
        </authorList>
    </citation>
    <scope>NUCLEOTIDE SEQUENCE [LARGE SCALE GENOMIC DNA]</scope>
    <source>
        <strain evidence="2">ATCC 18683 / 1980 / Ss-1</strain>
    </source>
</reference>
<organism evidence="1 2">
    <name type="scientific">Sclerotinia sclerotiorum (strain ATCC 18683 / 1980 / Ss-1)</name>
    <name type="common">White mold</name>
    <name type="synonym">Whetzelinia sclerotiorum</name>
    <dbReference type="NCBI Taxonomy" id="665079"/>
    <lineage>
        <taxon>Eukaryota</taxon>
        <taxon>Fungi</taxon>
        <taxon>Dikarya</taxon>
        <taxon>Ascomycota</taxon>
        <taxon>Pezizomycotina</taxon>
        <taxon>Leotiomycetes</taxon>
        <taxon>Helotiales</taxon>
        <taxon>Sclerotiniaceae</taxon>
        <taxon>Sclerotinia</taxon>
    </lineage>
</organism>
<dbReference type="Proteomes" id="UP000001312">
    <property type="component" value="Unassembled WGS sequence"/>
</dbReference>
<accession>A7F780</accession>
<protein>
    <submittedName>
        <fullName evidence="1">Uncharacterized protein</fullName>
    </submittedName>
</protein>
<dbReference type="HOGENOM" id="CLU_2374083_0_0_1"/>
<sequence>MSVAYLTLAITGFLTSHPTPFDLPLNFNHSQSSNNLSCTSTFSYYRVYPEAFHHKIQKLRSRGSGLYCSSLAPAITQWLLLYPDKYMKFESTVEE</sequence>
<dbReference type="AlphaFoldDB" id="A7F780"/>
<dbReference type="EMBL" id="CH476645">
    <property type="protein sequence ID" value="EDN98601.1"/>
    <property type="molecule type" value="Genomic_DNA"/>
</dbReference>
<dbReference type="RefSeq" id="XP_001585576.1">
    <property type="nucleotide sequence ID" value="XM_001585526.1"/>
</dbReference>
<dbReference type="KEGG" id="ssl:SS1G_13460"/>